<dbReference type="OrthoDB" id="21128at2759"/>
<evidence type="ECO:0000313" key="4">
    <source>
        <dbReference type="Proteomes" id="UP000015354"/>
    </source>
</evidence>
<proteinExistence type="predicted"/>
<evidence type="ECO:0000256" key="1">
    <source>
        <dbReference type="SAM" id="Coils"/>
    </source>
</evidence>
<dbReference type="Proteomes" id="UP000015354">
    <property type="component" value="Unassembled WGS sequence"/>
</dbReference>
<accession>S9UZI8</accession>
<reference evidence="3 4" key="1">
    <citation type="journal article" date="2013" name="PLoS ONE">
        <title>Predicting the Proteins of Angomonas deanei, Strigomonas culicis and Their Respective Endosymbionts Reveals New Aspects of the Trypanosomatidae Family.</title>
        <authorList>
            <person name="Motta M.C."/>
            <person name="Martins A.C."/>
            <person name="de Souza S.S."/>
            <person name="Catta-Preta C.M."/>
            <person name="Silva R."/>
            <person name="Klein C.C."/>
            <person name="de Almeida L.G."/>
            <person name="de Lima Cunha O."/>
            <person name="Ciapina L.P."/>
            <person name="Brocchi M."/>
            <person name="Colabardini A.C."/>
            <person name="de Araujo Lima B."/>
            <person name="Machado C.R."/>
            <person name="de Almeida Soares C.M."/>
            <person name="Probst C.M."/>
            <person name="de Menezes C.B."/>
            <person name="Thompson C.E."/>
            <person name="Bartholomeu D.C."/>
            <person name="Gradia D.F."/>
            <person name="Pavoni D.P."/>
            <person name="Grisard E.C."/>
            <person name="Fantinatti-Garboggini F."/>
            <person name="Marchini F.K."/>
            <person name="Rodrigues-Luiz G.F."/>
            <person name="Wagner G."/>
            <person name="Goldman G.H."/>
            <person name="Fietto J.L."/>
            <person name="Elias M.C."/>
            <person name="Goldman M.H."/>
            <person name="Sagot M.F."/>
            <person name="Pereira M."/>
            <person name="Stoco P.H."/>
            <person name="de Mendonca-Neto R.P."/>
            <person name="Teixeira S.M."/>
            <person name="Maciel T.E."/>
            <person name="de Oliveira Mendes T.A."/>
            <person name="Urmenyi T.P."/>
            <person name="de Souza W."/>
            <person name="Schenkman S."/>
            <person name="de Vasconcelos A.T."/>
        </authorList>
    </citation>
    <scope>NUCLEOTIDE SEQUENCE [LARGE SCALE GENOMIC DNA]</scope>
</reference>
<sequence length="797" mass="87005">MDTLTYKTSEGDAIPCKHEYSLSQTSYANYVNGVHPVIASYRKILCMNVKMPNVLRILSREGKYASATLKCDAVRHLSAATVDNAHPIMFYAVGGKTLSVLVPTVEASGSMTITLTDATLEEGLHATVSGEPDRLFVLGEHHVLEVAEADLSVKQRTPLASKTSVKYPTFDYNRAAKLLVVPAKSAQLDLVSATTQKSILSHVWEPHPDCTPTYARFFARRFADESPKDVLLLTTAADNTELRFWSFNTTTNKFTLREEVNLAARDGEAQAFTISVTQTEDYIILTSTKKPFAVVMELHRDALKPHRITTWKMPGATMCNTAYVGKVAESSQAKFNYELFVATRTEEGFHLSLLDAHKLEGASNTARLKPDSVDNWFPNLDGALGGRSGPAATSVTAVSSSLGEAKSNSTVSEANVASIVRNQASKFCDVLKQVDSALLTVQQGTTSTMRMLQDSQFREEAQSMGRQFAVRNRQRLDRATAAEPATEPGMMSEKQHEIIESINLFVKEVEGGSAAAASTALKALLQKHLKVSVEKAAKEMERLDAPGSVTASISSTDSARLFRNAVDGATSKVLERTREFHELMRATLATSAAESDKAVAAAAQYTEKLRKSLQRLQEEVVDTKAMVGRMQSGGAVSAVDPDTLVARAVARAEQADWQGAFTVALESGDLTVLLAFLEHKVVQDNMALVTSPKTLSLPLFLGLCLQLSFELGSQPGAMPLRLHLLHLFYVEWDDSLQQIKLDAAKEARSASALVTVRRELTSVQAQLEEVDTTKLDRKSKNNLRLVNRLLGSLLSES</sequence>
<dbReference type="EMBL" id="ATMH01001827">
    <property type="protein sequence ID" value="EPY34144.1"/>
    <property type="molecule type" value="Genomic_DNA"/>
</dbReference>
<dbReference type="AlphaFoldDB" id="S9UZI8"/>
<dbReference type="EMBL" id="ATMH01005562">
    <property type="protein sequence ID" value="EPY27776.1"/>
    <property type="molecule type" value="Genomic_DNA"/>
</dbReference>
<feature type="coiled-coil region" evidence="1">
    <location>
        <begin position="599"/>
        <end position="626"/>
    </location>
</feature>
<organism evidence="3 4">
    <name type="scientific">Strigomonas culicis</name>
    <dbReference type="NCBI Taxonomy" id="28005"/>
    <lineage>
        <taxon>Eukaryota</taxon>
        <taxon>Discoba</taxon>
        <taxon>Euglenozoa</taxon>
        <taxon>Kinetoplastea</taxon>
        <taxon>Metakinetoplastina</taxon>
        <taxon>Trypanosomatida</taxon>
        <taxon>Trypanosomatidae</taxon>
        <taxon>Strigomonadinae</taxon>
        <taxon>Strigomonas</taxon>
    </lineage>
</organism>
<keyword evidence="1" id="KW-0175">Coiled coil</keyword>
<name>S9UZI8_9TRYP</name>
<gene>
    <name evidence="3" type="ORF">STCU_01827</name>
    <name evidence="2" type="ORF">STCU_05562</name>
</gene>
<evidence type="ECO:0000313" key="2">
    <source>
        <dbReference type="EMBL" id="EPY27776.1"/>
    </source>
</evidence>
<reference evidence="3" key="2">
    <citation type="submission" date="2013-03" db="EMBL/GenBank/DDBJ databases">
        <authorList>
            <person name="Motta M.C.M."/>
            <person name="Martins A.C.A."/>
            <person name="Preta C.M.C.C."/>
            <person name="Silva R."/>
            <person name="de Souza S.S."/>
            <person name="Klein C.C."/>
            <person name="de Almeida L.G.P."/>
            <person name="Cunha O.L."/>
            <person name="Colabardini A.C."/>
            <person name="Lima B.A."/>
            <person name="Machado C.R."/>
            <person name="Soares C.M.A."/>
            <person name="de Menezes C.B.A."/>
            <person name="Bartolomeu D.C."/>
            <person name="Grisard E.C."/>
            <person name="Fantinatti-Garboggini F."/>
            <person name="Rodrigues-Luiz G.F."/>
            <person name="Wagner G."/>
            <person name="Goldman G.H."/>
            <person name="Fietto J.L.R."/>
            <person name="Ciapina L.P."/>
            <person name="Brocchi M."/>
            <person name="Elias M.C."/>
            <person name="Goldman M.H.S."/>
            <person name="Sagot M.-F."/>
            <person name="Pereira M."/>
            <person name="Stoco P.H."/>
            <person name="Teixeira S.M.R."/>
            <person name="de Mendonca-Neto R.P."/>
            <person name="Maciel T.E.F."/>
            <person name="Mendes T.A.O."/>
            <person name="Urmenyi T.P."/>
            <person name="Teixeira M.M.G."/>
            <person name="de Camargo E.F.P."/>
            <person name="de Sousa W."/>
            <person name="Schenkman S."/>
            <person name="de Vasconcelos A.T.R."/>
        </authorList>
    </citation>
    <scope>NUCLEOTIDE SEQUENCE</scope>
</reference>
<evidence type="ECO:0000313" key="3">
    <source>
        <dbReference type="EMBL" id="EPY34144.1"/>
    </source>
</evidence>
<protein>
    <submittedName>
        <fullName evidence="3">Uncharacterized protein</fullName>
    </submittedName>
</protein>
<keyword evidence="4" id="KW-1185">Reference proteome</keyword>
<comment type="caution">
    <text evidence="3">The sequence shown here is derived from an EMBL/GenBank/DDBJ whole genome shotgun (WGS) entry which is preliminary data.</text>
</comment>